<sequence>MTTFTALTTLPGAGPAAALAEALEALADPAPIGVGVFEIEDGSGAREVGAFFTERPDPVALDLLAAVHGARPFAVSRLDDRDWVAQVRRELTPVPAGRFVVHGGHDRGAVPINRVGLEIEAAMAFGTGHHGTTRGCLLSLERLARQGLVAGRTADIGCGTGVLAMAARRLWRRQVIASDIDPVAVATARANLAANRAGGAVPVVCAPGFRHPALHARAPYDLVFANILAGPLCRLAPQMAAHTAPGSAIILSGILARQARRVETHYAGHRMAVRHRQQLGEWVTLTLARW</sequence>
<keyword evidence="8" id="KW-1185">Reference proteome</keyword>
<name>A0A6L5YW33_9RHOB</name>
<comment type="subcellular location">
    <subcellularLocation>
        <location evidence="6">Cytoplasm</location>
    </subcellularLocation>
</comment>
<evidence type="ECO:0000256" key="1">
    <source>
        <dbReference type="ARBA" id="ARBA00009741"/>
    </source>
</evidence>
<feature type="binding site" evidence="6">
    <location>
        <position position="179"/>
    </location>
    <ligand>
        <name>S-adenosyl-L-methionine</name>
        <dbReference type="ChEBI" id="CHEBI:59789"/>
    </ligand>
</feature>
<dbReference type="HAMAP" id="MF_00735">
    <property type="entry name" value="Methyltr_PrmA"/>
    <property type="match status" value="1"/>
</dbReference>
<evidence type="ECO:0000256" key="6">
    <source>
        <dbReference type="HAMAP-Rule" id="MF_00735"/>
    </source>
</evidence>
<dbReference type="PANTHER" id="PTHR43648">
    <property type="entry name" value="ELECTRON TRANSFER FLAVOPROTEIN BETA SUBUNIT LYSINE METHYLTRANSFERASE"/>
    <property type="match status" value="1"/>
</dbReference>
<keyword evidence="5 6" id="KW-0949">S-adenosyl-L-methionine</keyword>
<organism evidence="7 8">
    <name type="scientific">Halovulum marinum</name>
    <dbReference type="NCBI Taxonomy" id="2662447"/>
    <lineage>
        <taxon>Bacteria</taxon>
        <taxon>Pseudomonadati</taxon>
        <taxon>Pseudomonadota</taxon>
        <taxon>Alphaproteobacteria</taxon>
        <taxon>Rhodobacterales</taxon>
        <taxon>Paracoccaceae</taxon>
        <taxon>Halovulum</taxon>
    </lineage>
</organism>
<evidence type="ECO:0000313" key="7">
    <source>
        <dbReference type="EMBL" id="MSU88427.1"/>
    </source>
</evidence>
<evidence type="ECO:0000256" key="5">
    <source>
        <dbReference type="ARBA" id="ARBA00022691"/>
    </source>
</evidence>
<dbReference type="Proteomes" id="UP000474957">
    <property type="component" value="Unassembled WGS sequence"/>
</dbReference>
<gene>
    <name evidence="6" type="primary">prmA</name>
    <name evidence="7" type="ORF">GE300_02200</name>
</gene>
<dbReference type="GO" id="GO:0032259">
    <property type="term" value="P:methylation"/>
    <property type="evidence" value="ECO:0007669"/>
    <property type="project" value="UniProtKB-KW"/>
</dbReference>
<protein>
    <recommendedName>
        <fullName evidence="6">Ribosomal protein L11 methyltransferase</fullName>
        <shortName evidence="6">L11 Mtase</shortName>
        <ecNumber evidence="6">2.1.1.-</ecNumber>
    </recommendedName>
</protein>
<evidence type="ECO:0000256" key="4">
    <source>
        <dbReference type="ARBA" id="ARBA00022679"/>
    </source>
</evidence>
<keyword evidence="2 6" id="KW-0963">Cytoplasm</keyword>
<comment type="catalytic activity">
    <reaction evidence="6">
        <text>L-lysyl-[protein] + 3 S-adenosyl-L-methionine = N(6),N(6),N(6)-trimethyl-L-lysyl-[protein] + 3 S-adenosyl-L-homocysteine + 3 H(+)</text>
        <dbReference type="Rhea" id="RHEA:54192"/>
        <dbReference type="Rhea" id="RHEA-COMP:9752"/>
        <dbReference type="Rhea" id="RHEA-COMP:13826"/>
        <dbReference type="ChEBI" id="CHEBI:15378"/>
        <dbReference type="ChEBI" id="CHEBI:29969"/>
        <dbReference type="ChEBI" id="CHEBI:57856"/>
        <dbReference type="ChEBI" id="CHEBI:59789"/>
        <dbReference type="ChEBI" id="CHEBI:61961"/>
    </reaction>
</comment>
<dbReference type="Gene3D" id="3.40.50.150">
    <property type="entry name" value="Vaccinia Virus protein VP39"/>
    <property type="match status" value="1"/>
</dbReference>
<evidence type="ECO:0000313" key="8">
    <source>
        <dbReference type="Proteomes" id="UP000474957"/>
    </source>
</evidence>
<feature type="binding site" evidence="6">
    <location>
        <position position="133"/>
    </location>
    <ligand>
        <name>S-adenosyl-L-methionine</name>
        <dbReference type="ChEBI" id="CHEBI:59789"/>
    </ligand>
</feature>
<dbReference type="InterPro" id="IPR004498">
    <property type="entry name" value="Ribosomal_PrmA_MeTrfase"/>
</dbReference>
<dbReference type="RefSeq" id="WP_154444476.1">
    <property type="nucleotide sequence ID" value="NZ_WIND01000001.1"/>
</dbReference>
<dbReference type="InterPro" id="IPR029063">
    <property type="entry name" value="SAM-dependent_MTases_sf"/>
</dbReference>
<dbReference type="InterPro" id="IPR050078">
    <property type="entry name" value="Ribosomal_L11_MeTrfase_PrmA"/>
</dbReference>
<keyword evidence="3 6" id="KW-0489">Methyltransferase</keyword>
<dbReference type="AlphaFoldDB" id="A0A6L5YW33"/>
<comment type="function">
    <text evidence="6">Methylates ribosomal protein L11.</text>
</comment>
<comment type="similarity">
    <text evidence="1 6">Belongs to the methyltransferase superfamily. PrmA family.</text>
</comment>
<comment type="caution">
    <text evidence="7">The sequence shown here is derived from an EMBL/GenBank/DDBJ whole genome shotgun (WGS) entry which is preliminary data.</text>
</comment>
<accession>A0A6L5YW33</accession>
<dbReference type="EC" id="2.1.1.-" evidence="6"/>
<dbReference type="GO" id="GO:0005737">
    <property type="term" value="C:cytoplasm"/>
    <property type="evidence" value="ECO:0007669"/>
    <property type="project" value="UniProtKB-SubCell"/>
</dbReference>
<dbReference type="CDD" id="cd02440">
    <property type="entry name" value="AdoMet_MTases"/>
    <property type="match status" value="1"/>
</dbReference>
<dbReference type="PANTHER" id="PTHR43648:SF1">
    <property type="entry name" value="ELECTRON TRANSFER FLAVOPROTEIN BETA SUBUNIT LYSINE METHYLTRANSFERASE"/>
    <property type="match status" value="1"/>
</dbReference>
<dbReference type="SUPFAM" id="SSF53335">
    <property type="entry name" value="S-adenosyl-L-methionine-dependent methyltransferases"/>
    <property type="match status" value="1"/>
</dbReference>
<keyword evidence="4 6" id="KW-0808">Transferase</keyword>
<proteinExistence type="inferred from homology"/>
<evidence type="ECO:0000256" key="3">
    <source>
        <dbReference type="ARBA" id="ARBA00022603"/>
    </source>
</evidence>
<dbReference type="GO" id="GO:0008276">
    <property type="term" value="F:protein methyltransferase activity"/>
    <property type="evidence" value="ECO:0007669"/>
    <property type="project" value="UniProtKB-UniRule"/>
</dbReference>
<evidence type="ECO:0000256" key="2">
    <source>
        <dbReference type="ARBA" id="ARBA00022490"/>
    </source>
</evidence>
<feature type="binding site" evidence="6">
    <location>
        <position position="157"/>
    </location>
    <ligand>
        <name>S-adenosyl-L-methionine</name>
        <dbReference type="ChEBI" id="CHEBI:59789"/>
    </ligand>
</feature>
<feature type="binding site" evidence="6">
    <location>
        <position position="226"/>
    </location>
    <ligand>
        <name>S-adenosyl-L-methionine</name>
        <dbReference type="ChEBI" id="CHEBI:59789"/>
    </ligand>
</feature>
<reference evidence="7 8" key="1">
    <citation type="submission" date="2019-10" db="EMBL/GenBank/DDBJ databases">
        <title>Cognatihalovulum marinum gen. nov. sp. nov., a new member of the family Rhodobacteraceae isolated from deep seawater of the Northwest Indian Ocean.</title>
        <authorList>
            <person name="Ruan C."/>
            <person name="Wang J."/>
            <person name="Zheng X."/>
            <person name="Song L."/>
            <person name="Zhu Y."/>
            <person name="Huang Y."/>
            <person name="Lu Z."/>
            <person name="Du W."/>
            <person name="Huang L."/>
            <person name="Dai X."/>
        </authorList>
    </citation>
    <scope>NUCLEOTIDE SEQUENCE [LARGE SCALE GENOMIC DNA]</scope>
    <source>
        <strain evidence="7 8">2CG4</strain>
    </source>
</reference>
<dbReference type="EMBL" id="WIND01000001">
    <property type="protein sequence ID" value="MSU88427.1"/>
    <property type="molecule type" value="Genomic_DNA"/>
</dbReference>
<dbReference type="Pfam" id="PF06325">
    <property type="entry name" value="PrmA"/>
    <property type="match status" value="1"/>
</dbReference>